<dbReference type="SFLD" id="SFLDF00273">
    <property type="entry name" value="(dimethylallyl)adenosine_tRNA"/>
    <property type="match status" value="1"/>
</dbReference>
<evidence type="ECO:0000259" key="15">
    <source>
        <dbReference type="PROSITE" id="PS51449"/>
    </source>
</evidence>
<dbReference type="Gene3D" id="3.80.30.20">
    <property type="entry name" value="tm_1862 like domain"/>
    <property type="match status" value="1"/>
</dbReference>
<evidence type="ECO:0000256" key="1">
    <source>
        <dbReference type="ARBA" id="ARBA00003234"/>
    </source>
</evidence>
<comment type="function">
    <text evidence="1 13">Catalyzes the methylthiolation of N6-(dimethylallyl)adenosine (i(6)A), leading to the formation of 2-methylthio-N6-(dimethylallyl)adenosine (ms(2)i(6)A) at position 37 in tRNAs that read codons beginning with uridine.</text>
</comment>
<dbReference type="Pfam" id="PF04055">
    <property type="entry name" value="Radical_SAM"/>
    <property type="match status" value="1"/>
</dbReference>
<name>A0A1H2DPQ6_9BACT</name>
<keyword evidence="18" id="KW-1185">Reference proteome</keyword>
<dbReference type="SUPFAM" id="SSF102114">
    <property type="entry name" value="Radical SAM enzymes"/>
    <property type="match status" value="1"/>
</dbReference>
<dbReference type="PROSITE" id="PS50926">
    <property type="entry name" value="TRAM"/>
    <property type="match status" value="1"/>
</dbReference>
<dbReference type="PROSITE" id="PS01278">
    <property type="entry name" value="MTTASE_RADICAL"/>
    <property type="match status" value="1"/>
</dbReference>
<feature type="binding site" evidence="13">
    <location>
        <position position="164"/>
    </location>
    <ligand>
        <name>[4Fe-4S] cluster</name>
        <dbReference type="ChEBI" id="CHEBI:49883"/>
        <label>2</label>
        <note>4Fe-4S-S-AdoMet</note>
    </ligand>
</feature>
<feature type="binding site" evidence="13">
    <location>
        <position position="167"/>
    </location>
    <ligand>
        <name>[4Fe-4S] cluster</name>
        <dbReference type="ChEBI" id="CHEBI:49883"/>
        <label>2</label>
        <note>4Fe-4S-S-AdoMet</note>
    </ligand>
</feature>
<protein>
    <recommendedName>
        <fullName evidence="10 13">tRNA-2-methylthio-N(6)-dimethylallyladenosine synthase</fullName>
        <ecNumber evidence="9 13">2.8.4.3</ecNumber>
    </recommendedName>
    <alternativeName>
        <fullName evidence="12 13">(Dimethylallyl)adenosine tRNA methylthiotransferase MiaB</fullName>
    </alternativeName>
    <alternativeName>
        <fullName evidence="11 13">tRNA-i(6)A37 methylthiotransferase</fullName>
    </alternativeName>
</protein>
<feature type="domain" description="Radical SAM core" evidence="16">
    <location>
        <begin position="146"/>
        <end position="375"/>
    </location>
</feature>
<dbReference type="SFLD" id="SFLDS00029">
    <property type="entry name" value="Radical_SAM"/>
    <property type="match status" value="1"/>
</dbReference>
<dbReference type="InterPro" id="IPR023404">
    <property type="entry name" value="rSAM_horseshoe"/>
</dbReference>
<organism evidence="17 18">
    <name type="scientific">Desulfobacula phenolica</name>
    <dbReference type="NCBI Taxonomy" id="90732"/>
    <lineage>
        <taxon>Bacteria</taxon>
        <taxon>Pseudomonadati</taxon>
        <taxon>Thermodesulfobacteriota</taxon>
        <taxon>Desulfobacteria</taxon>
        <taxon>Desulfobacterales</taxon>
        <taxon>Desulfobacteraceae</taxon>
        <taxon>Desulfobacula</taxon>
    </lineage>
</organism>
<dbReference type="InterPro" id="IPR005839">
    <property type="entry name" value="Methylthiotransferase"/>
</dbReference>
<evidence type="ECO:0000256" key="12">
    <source>
        <dbReference type="ARBA" id="ARBA00081141"/>
    </source>
</evidence>
<keyword evidence="8 13" id="KW-0411">Iron-sulfur</keyword>
<dbReference type="InterPro" id="IPR002792">
    <property type="entry name" value="TRAM_dom"/>
</dbReference>
<evidence type="ECO:0000256" key="4">
    <source>
        <dbReference type="ARBA" id="ARBA00022679"/>
    </source>
</evidence>
<dbReference type="EC" id="2.8.4.3" evidence="9 13"/>
<evidence type="ECO:0000256" key="6">
    <source>
        <dbReference type="ARBA" id="ARBA00022723"/>
    </source>
</evidence>
<evidence type="ECO:0000256" key="8">
    <source>
        <dbReference type="ARBA" id="ARBA00023014"/>
    </source>
</evidence>
<dbReference type="PROSITE" id="PS51449">
    <property type="entry name" value="MTTASE_N"/>
    <property type="match status" value="1"/>
</dbReference>
<dbReference type="Proteomes" id="UP000199608">
    <property type="component" value="Unassembled WGS sequence"/>
</dbReference>
<dbReference type="AlphaFoldDB" id="A0A1H2DPQ6"/>
<evidence type="ECO:0000313" key="18">
    <source>
        <dbReference type="Proteomes" id="UP000199608"/>
    </source>
</evidence>
<comment type="cofactor">
    <cofactor evidence="13">
        <name>[4Fe-4S] cluster</name>
        <dbReference type="ChEBI" id="CHEBI:49883"/>
    </cofactor>
    <text evidence="13">Binds 2 [4Fe-4S] clusters. One cluster is coordinated with 3 cysteines and an exchangeable S-adenosyl-L-methionine.</text>
</comment>
<dbReference type="SFLD" id="SFLDG01061">
    <property type="entry name" value="methylthiotransferase"/>
    <property type="match status" value="1"/>
</dbReference>
<dbReference type="GO" id="GO:0051539">
    <property type="term" value="F:4 iron, 4 sulfur cluster binding"/>
    <property type="evidence" value="ECO:0007669"/>
    <property type="project" value="UniProtKB-UniRule"/>
</dbReference>
<keyword evidence="2 13" id="KW-0004">4Fe-4S</keyword>
<evidence type="ECO:0000256" key="2">
    <source>
        <dbReference type="ARBA" id="ARBA00022485"/>
    </source>
</evidence>
<dbReference type="PANTHER" id="PTHR43020:SF2">
    <property type="entry name" value="MITOCHONDRIAL TRNA METHYLTHIOTRANSFERASE CDK5RAP1"/>
    <property type="match status" value="1"/>
</dbReference>
<dbReference type="InterPro" id="IPR038135">
    <property type="entry name" value="Methylthiotransferase_N_sf"/>
</dbReference>
<dbReference type="RefSeq" id="WP_092229918.1">
    <property type="nucleotide sequence ID" value="NZ_FNLL01000001.1"/>
</dbReference>
<dbReference type="InterPro" id="IPR020612">
    <property type="entry name" value="Methylthiotransferase_CS"/>
</dbReference>
<comment type="catalytic activity">
    <reaction evidence="13">
        <text>N(6)-dimethylallyladenosine(37) in tRNA + (sulfur carrier)-SH + AH2 + 2 S-adenosyl-L-methionine = 2-methylsulfanyl-N(6)-dimethylallyladenosine(37) in tRNA + (sulfur carrier)-H + 5'-deoxyadenosine + L-methionine + A + S-adenosyl-L-homocysteine + 2 H(+)</text>
        <dbReference type="Rhea" id="RHEA:37067"/>
        <dbReference type="Rhea" id="RHEA-COMP:10375"/>
        <dbReference type="Rhea" id="RHEA-COMP:10376"/>
        <dbReference type="Rhea" id="RHEA-COMP:14737"/>
        <dbReference type="Rhea" id="RHEA-COMP:14739"/>
        <dbReference type="ChEBI" id="CHEBI:13193"/>
        <dbReference type="ChEBI" id="CHEBI:15378"/>
        <dbReference type="ChEBI" id="CHEBI:17319"/>
        <dbReference type="ChEBI" id="CHEBI:17499"/>
        <dbReference type="ChEBI" id="CHEBI:29917"/>
        <dbReference type="ChEBI" id="CHEBI:57844"/>
        <dbReference type="ChEBI" id="CHEBI:57856"/>
        <dbReference type="ChEBI" id="CHEBI:59789"/>
        <dbReference type="ChEBI" id="CHEBI:64428"/>
        <dbReference type="ChEBI" id="CHEBI:74415"/>
        <dbReference type="ChEBI" id="CHEBI:74417"/>
        <dbReference type="EC" id="2.8.4.3"/>
    </reaction>
</comment>
<dbReference type="Gene3D" id="3.40.50.12160">
    <property type="entry name" value="Methylthiotransferase, N-terminal domain"/>
    <property type="match status" value="1"/>
</dbReference>
<comment type="subcellular location">
    <subcellularLocation>
        <location evidence="13">Cytoplasm</location>
    </subcellularLocation>
</comment>
<evidence type="ECO:0000256" key="9">
    <source>
        <dbReference type="ARBA" id="ARBA00033765"/>
    </source>
</evidence>
<keyword evidence="7 13" id="KW-0408">Iron</keyword>
<feature type="domain" description="MTTase N-terminal" evidence="15">
    <location>
        <begin position="5"/>
        <end position="121"/>
    </location>
</feature>
<feature type="binding site" evidence="13">
    <location>
        <position position="84"/>
    </location>
    <ligand>
        <name>[4Fe-4S] cluster</name>
        <dbReference type="ChEBI" id="CHEBI:49883"/>
        <label>1</label>
    </ligand>
</feature>
<evidence type="ECO:0000256" key="5">
    <source>
        <dbReference type="ARBA" id="ARBA00022691"/>
    </source>
</evidence>
<dbReference type="InterPro" id="IPR006463">
    <property type="entry name" value="MiaB_methiolase"/>
</dbReference>
<dbReference type="EMBL" id="FNLL01000001">
    <property type="protein sequence ID" value="SDT84855.1"/>
    <property type="molecule type" value="Genomic_DNA"/>
</dbReference>
<evidence type="ECO:0000313" key="17">
    <source>
        <dbReference type="EMBL" id="SDT84855.1"/>
    </source>
</evidence>
<evidence type="ECO:0000256" key="7">
    <source>
        <dbReference type="ARBA" id="ARBA00023004"/>
    </source>
</evidence>
<dbReference type="PANTHER" id="PTHR43020">
    <property type="entry name" value="CDK5 REGULATORY SUBUNIT-ASSOCIATED PROTEIN 1"/>
    <property type="match status" value="1"/>
</dbReference>
<evidence type="ECO:0000256" key="3">
    <source>
        <dbReference type="ARBA" id="ARBA00022490"/>
    </source>
</evidence>
<feature type="domain" description="TRAM" evidence="14">
    <location>
        <begin position="378"/>
        <end position="451"/>
    </location>
</feature>
<keyword evidence="3 13" id="KW-0963">Cytoplasm</keyword>
<evidence type="ECO:0000256" key="13">
    <source>
        <dbReference type="HAMAP-Rule" id="MF_01864"/>
    </source>
</evidence>
<dbReference type="HAMAP" id="MF_01864">
    <property type="entry name" value="tRNA_metthiotr_MiaB"/>
    <property type="match status" value="1"/>
</dbReference>
<gene>
    <name evidence="13" type="primary">miaB</name>
    <name evidence="17" type="ORF">SAMN04487931_101408</name>
</gene>
<dbReference type="GO" id="GO:0046872">
    <property type="term" value="F:metal ion binding"/>
    <property type="evidence" value="ECO:0007669"/>
    <property type="project" value="UniProtKB-KW"/>
</dbReference>
<dbReference type="CDD" id="cd01335">
    <property type="entry name" value="Radical_SAM"/>
    <property type="match status" value="1"/>
</dbReference>
<proteinExistence type="inferred from homology"/>
<dbReference type="PROSITE" id="PS51918">
    <property type="entry name" value="RADICAL_SAM"/>
    <property type="match status" value="1"/>
</dbReference>
<keyword evidence="13" id="KW-0819">tRNA processing</keyword>
<dbReference type="InterPro" id="IPR013848">
    <property type="entry name" value="Methylthiotransferase_N"/>
</dbReference>
<evidence type="ECO:0000259" key="14">
    <source>
        <dbReference type="PROSITE" id="PS50926"/>
    </source>
</evidence>
<dbReference type="NCBIfam" id="TIGR01574">
    <property type="entry name" value="miaB-methiolase"/>
    <property type="match status" value="1"/>
</dbReference>
<dbReference type="GO" id="GO:0005829">
    <property type="term" value="C:cytosol"/>
    <property type="evidence" value="ECO:0007669"/>
    <property type="project" value="TreeGrafter"/>
</dbReference>
<dbReference type="NCBIfam" id="TIGR00089">
    <property type="entry name" value="MiaB/RimO family radical SAM methylthiotransferase"/>
    <property type="match status" value="1"/>
</dbReference>
<dbReference type="FunFam" id="3.80.30.20:FF:000001">
    <property type="entry name" value="tRNA-2-methylthio-N(6)-dimethylallyladenosine synthase 2"/>
    <property type="match status" value="1"/>
</dbReference>
<comment type="subunit">
    <text evidence="13">Monomer.</text>
</comment>
<feature type="binding site" evidence="13">
    <location>
        <position position="14"/>
    </location>
    <ligand>
        <name>[4Fe-4S] cluster</name>
        <dbReference type="ChEBI" id="CHEBI:49883"/>
        <label>1</label>
    </ligand>
</feature>
<dbReference type="SFLD" id="SFLDG01082">
    <property type="entry name" value="B12-binding_domain_containing"/>
    <property type="match status" value="1"/>
</dbReference>
<sequence>MKYSGYAYVYTIGCQMNVYDSEKLALILSSYGFEKTDDMDKADIVVCNTCSIRHKAEEKAFSFLGRFAKIKKKKPHLITVMAGCVAQQEGKKAFERIPHLDIVLGTQAFSRFGKHIDAVKSGKLRVVDIEDSSMIYEAMPDSTCFDENKISRFVTIMQGCENFCTYCVVPYVRGRERSRDPEKIVEEITLLAESGVREVTLLGQNVNSYGQKEGGISFPQLLARINEINGIYRIRFATSHPKDLSMDLIYAIRDLDKVCNHLHLPVQSGSNQVLKKMNRGYTREKYINRIYDLKKQCPDIALSTDMIVGFPSESKNDFYDTMNLLREIEFDSIFAFAYSNRSSAPAAKFPNQIDEKEKLDRLNQLLALQEQYTEKKNKDLVGKVLEVLVEGKSGKKRDGFEQIGKNLEQMTGRSESNKIVHFPSEHAKIGDRINIRIKDAYPHSLWGHPVGDCEYR</sequence>
<dbReference type="SMART" id="SM00729">
    <property type="entry name" value="Elp3"/>
    <property type="match status" value="1"/>
</dbReference>
<dbReference type="Pfam" id="PF01938">
    <property type="entry name" value="TRAM"/>
    <property type="match status" value="1"/>
</dbReference>
<feature type="binding site" evidence="13">
    <location>
        <position position="50"/>
    </location>
    <ligand>
        <name>[4Fe-4S] cluster</name>
        <dbReference type="ChEBI" id="CHEBI:49883"/>
        <label>1</label>
    </ligand>
</feature>
<dbReference type="InterPro" id="IPR007197">
    <property type="entry name" value="rSAM"/>
</dbReference>
<accession>A0A1H2DPQ6</accession>
<keyword evidence="5 13" id="KW-0949">S-adenosyl-L-methionine</keyword>
<evidence type="ECO:0000259" key="16">
    <source>
        <dbReference type="PROSITE" id="PS51918"/>
    </source>
</evidence>
<dbReference type="InterPro" id="IPR006638">
    <property type="entry name" value="Elp3/MiaA/NifB-like_rSAM"/>
</dbReference>
<dbReference type="Pfam" id="PF00919">
    <property type="entry name" value="UPF0004"/>
    <property type="match status" value="1"/>
</dbReference>
<dbReference type="FunFam" id="3.40.50.12160:FF:000003">
    <property type="entry name" value="CDK5 regulatory subunit-associated protein 1"/>
    <property type="match status" value="1"/>
</dbReference>
<dbReference type="InterPro" id="IPR058240">
    <property type="entry name" value="rSAM_sf"/>
</dbReference>
<comment type="similarity">
    <text evidence="13">Belongs to the methylthiotransferase family. MiaB subfamily.</text>
</comment>
<keyword evidence="6 13" id="KW-0479">Metal-binding</keyword>
<feature type="binding site" evidence="13">
    <location>
        <position position="160"/>
    </location>
    <ligand>
        <name>[4Fe-4S] cluster</name>
        <dbReference type="ChEBI" id="CHEBI:49883"/>
        <label>2</label>
        <note>4Fe-4S-S-AdoMet</note>
    </ligand>
</feature>
<keyword evidence="4 13" id="KW-0808">Transferase</keyword>
<reference evidence="18" key="1">
    <citation type="submission" date="2016-10" db="EMBL/GenBank/DDBJ databases">
        <authorList>
            <person name="Varghese N."/>
            <person name="Submissions S."/>
        </authorList>
    </citation>
    <scope>NUCLEOTIDE SEQUENCE [LARGE SCALE GENOMIC DNA]</scope>
    <source>
        <strain evidence="18">DSM 3384</strain>
    </source>
</reference>
<evidence type="ECO:0000256" key="10">
    <source>
        <dbReference type="ARBA" id="ARBA00068570"/>
    </source>
</evidence>
<dbReference type="GO" id="GO:0035597">
    <property type="term" value="F:tRNA-2-methylthio-N(6)-dimethylallyladenosine(37) synthase activity"/>
    <property type="evidence" value="ECO:0007669"/>
    <property type="project" value="UniProtKB-EC"/>
</dbReference>
<evidence type="ECO:0000256" key="11">
    <source>
        <dbReference type="ARBA" id="ARBA00080698"/>
    </source>
</evidence>